<dbReference type="Pfam" id="PF05013">
    <property type="entry name" value="FGase"/>
    <property type="match status" value="1"/>
</dbReference>
<dbReference type="KEGG" id="ccro:CMC5_039880"/>
<dbReference type="STRING" id="52.CMC5_039880"/>
<gene>
    <name evidence="1" type="ORF">CMC5_039880</name>
</gene>
<dbReference type="SUPFAM" id="SSF53187">
    <property type="entry name" value="Zn-dependent exopeptidases"/>
    <property type="match status" value="1"/>
</dbReference>
<dbReference type="InterPro" id="IPR007709">
    <property type="entry name" value="N-FG_amidohydro"/>
</dbReference>
<organism evidence="1 2">
    <name type="scientific">Chondromyces crocatus</name>
    <dbReference type="NCBI Taxonomy" id="52"/>
    <lineage>
        <taxon>Bacteria</taxon>
        <taxon>Pseudomonadati</taxon>
        <taxon>Myxococcota</taxon>
        <taxon>Polyangia</taxon>
        <taxon>Polyangiales</taxon>
        <taxon>Polyangiaceae</taxon>
        <taxon>Chondromyces</taxon>
    </lineage>
</organism>
<name>A0A0K1EGM8_CHOCO</name>
<accession>A0A0K1EGM8</accession>
<protein>
    <submittedName>
        <fullName evidence="1">N-formylglutamate amidohydrolase</fullName>
    </submittedName>
</protein>
<dbReference type="EMBL" id="CP012159">
    <property type="protein sequence ID" value="AKT39837.1"/>
    <property type="molecule type" value="Genomic_DNA"/>
</dbReference>
<dbReference type="AlphaFoldDB" id="A0A0K1EGM8"/>
<dbReference type="Gene3D" id="3.40.630.40">
    <property type="entry name" value="Zn-dependent exopeptidases"/>
    <property type="match status" value="1"/>
</dbReference>
<reference evidence="1 2" key="1">
    <citation type="submission" date="2015-07" db="EMBL/GenBank/DDBJ databases">
        <title>Genome analysis of myxobacterium Chondromyces crocatus Cm c5 reveals a high potential for natural compound synthesis and the genetic basis for the loss of fruiting body formation.</title>
        <authorList>
            <person name="Zaburannyi N."/>
            <person name="Bunk B."/>
            <person name="Maier J."/>
            <person name="Overmann J."/>
            <person name="Mueller R."/>
        </authorList>
    </citation>
    <scope>NUCLEOTIDE SEQUENCE [LARGE SCALE GENOMIC DNA]</scope>
    <source>
        <strain evidence="1 2">Cm c5</strain>
    </source>
</reference>
<evidence type="ECO:0000313" key="1">
    <source>
        <dbReference type="EMBL" id="AKT39837.1"/>
    </source>
</evidence>
<keyword evidence="2" id="KW-1185">Reference proteome</keyword>
<proteinExistence type="predicted"/>
<keyword evidence="1" id="KW-0378">Hydrolase</keyword>
<dbReference type="Proteomes" id="UP000067626">
    <property type="component" value="Chromosome"/>
</dbReference>
<sequence length="308" mass="34020">MRWAECVGDAMPTPLPVRLGMGKSAQVLSAFEVIEPRRESPVVVEVPHAGLYLDPESLAWTVAPARSIGRDADLHVDALFADAPEAGATLLVARTSRLVVDLNRSESDVDCEAVEGGGMQHWPRGLIWRLTTDGDAVLSRRLPREELERRLSGIYRPYHARLAELLARKRARFGVAVLLCAHSMPSVARSGHAGAIPARADIVPGTRGRTSAAGLLIDEVDRHCRERGLSVRHDDPYRGGFSTAHYGRPDQRVHAVQIEIARRLYMDEQSLGLDTQGFDAMREFGRTLVTRLASPEFLERLRQLDVTA</sequence>
<evidence type="ECO:0000313" key="2">
    <source>
        <dbReference type="Proteomes" id="UP000067626"/>
    </source>
</evidence>
<dbReference type="GO" id="GO:0016787">
    <property type="term" value="F:hydrolase activity"/>
    <property type="evidence" value="ECO:0007669"/>
    <property type="project" value="UniProtKB-KW"/>
</dbReference>